<organism evidence="1 2">
    <name type="scientific">Eumeta variegata</name>
    <name type="common">Bagworm moth</name>
    <name type="synonym">Eumeta japonica</name>
    <dbReference type="NCBI Taxonomy" id="151549"/>
    <lineage>
        <taxon>Eukaryota</taxon>
        <taxon>Metazoa</taxon>
        <taxon>Ecdysozoa</taxon>
        <taxon>Arthropoda</taxon>
        <taxon>Hexapoda</taxon>
        <taxon>Insecta</taxon>
        <taxon>Pterygota</taxon>
        <taxon>Neoptera</taxon>
        <taxon>Endopterygota</taxon>
        <taxon>Lepidoptera</taxon>
        <taxon>Glossata</taxon>
        <taxon>Ditrysia</taxon>
        <taxon>Tineoidea</taxon>
        <taxon>Psychidae</taxon>
        <taxon>Oiketicinae</taxon>
        <taxon>Eumeta</taxon>
    </lineage>
</organism>
<gene>
    <name evidence="1" type="ORF">EVAR_82374_1</name>
</gene>
<reference evidence="1 2" key="1">
    <citation type="journal article" date="2019" name="Commun. Biol.">
        <title>The bagworm genome reveals a unique fibroin gene that provides high tensile strength.</title>
        <authorList>
            <person name="Kono N."/>
            <person name="Nakamura H."/>
            <person name="Ohtoshi R."/>
            <person name="Tomita M."/>
            <person name="Numata K."/>
            <person name="Arakawa K."/>
        </authorList>
    </citation>
    <scope>NUCLEOTIDE SEQUENCE [LARGE SCALE GENOMIC DNA]</scope>
</reference>
<evidence type="ECO:0000313" key="2">
    <source>
        <dbReference type="Proteomes" id="UP000299102"/>
    </source>
</evidence>
<dbReference type="EMBL" id="BGZK01000148">
    <property type="protein sequence ID" value="GBP23209.1"/>
    <property type="molecule type" value="Genomic_DNA"/>
</dbReference>
<comment type="caution">
    <text evidence="1">The sequence shown here is derived from an EMBL/GenBank/DDBJ whole genome shotgun (WGS) entry which is preliminary data.</text>
</comment>
<sequence length="121" mass="13943">MKYEGLSRSPLHQRNPKLTRSIVQCTKVCRSELTANDILHSCARMSRTHVSSYEQTGVMQRCVGMRVRTLNSNRLAGNDDKQCLYIVVSYNAAHCQQLNCTLHHYKVPDFKSTLNTLKWKE</sequence>
<evidence type="ECO:0000313" key="1">
    <source>
        <dbReference type="EMBL" id="GBP23209.1"/>
    </source>
</evidence>
<accession>A0A4C1UA67</accession>
<name>A0A4C1UA67_EUMVA</name>
<dbReference type="Proteomes" id="UP000299102">
    <property type="component" value="Unassembled WGS sequence"/>
</dbReference>
<protein>
    <submittedName>
        <fullName evidence="1">Uncharacterized protein</fullName>
    </submittedName>
</protein>
<dbReference type="AlphaFoldDB" id="A0A4C1UA67"/>
<proteinExistence type="predicted"/>
<keyword evidence="2" id="KW-1185">Reference proteome</keyword>